<dbReference type="GO" id="GO:0016787">
    <property type="term" value="F:hydrolase activity"/>
    <property type="evidence" value="ECO:0007669"/>
    <property type="project" value="UniProtKB-KW"/>
</dbReference>
<comment type="cofactor">
    <cofactor evidence="1">
        <name>a divalent metal cation</name>
        <dbReference type="ChEBI" id="CHEBI:60240"/>
    </cofactor>
</comment>
<dbReference type="AlphaFoldDB" id="A0A2I0JEL0"/>
<dbReference type="PANTHER" id="PTHR22930:SF293">
    <property type="entry name" value="PROTEIN ALP1-LIKE"/>
    <property type="match status" value="1"/>
</dbReference>
<dbReference type="InterPro" id="IPR058353">
    <property type="entry name" value="DUF8040"/>
</dbReference>
<reference evidence="10 11" key="1">
    <citation type="submission" date="2017-11" db="EMBL/GenBank/DDBJ databases">
        <title>De-novo sequencing of pomegranate (Punica granatum L.) genome.</title>
        <authorList>
            <person name="Akparov Z."/>
            <person name="Amiraslanov A."/>
            <person name="Hajiyeva S."/>
            <person name="Abbasov M."/>
            <person name="Kaur K."/>
            <person name="Hamwieh A."/>
            <person name="Solovyev V."/>
            <person name="Salamov A."/>
            <person name="Braich B."/>
            <person name="Kosarev P."/>
            <person name="Mahmoud A."/>
            <person name="Hajiyev E."/>
            <person name="Babayeva S."/>
            <person name="Izzatullayeva V."/>
            <person name="Mammadov A."/>
            <person name="Mammadov A."/>
            <person name="Sharifova S."/>
            <person name="Ojaghi J."/>
            <person name="Eynullazada K."/>
            <person name="Bayramov B."/>
            <person name="Abdulazimova A."/>
            <person name="Shahmuradov I."/>
        </authorList>
    </citation>
    <scope>NUCLEOTIDE SEQUENCE [LARGE SCALE GENOMIC DNA]</scope>
    <source>
        <strain evidence="11">cv. AG2017</strain>
        <tissue evidence="10">Leaf</tissue>
    </source>
</reference>
<evidence type="ECO:0000256" key="2">
    <source>
        <dbReference type="ARBA" id="ARBA00004123"/>
    </source>
</evidence>
<dbReference type="EMBL" id="PGOL01001809">
    <property type="protein sequence ID" value="PKI54106.1"/>
    <property type="molecule type" value="Genomic_DNA"/>
</dbReference>
<evidence type="ECO:0000256" key="6">
    <source>
        <dbReference type="ARBA" id="ARBA00022801"/>
    </source>
</evidence>
<evidence type="ECO:0000256" key="3">
    <source>
        <dbReference type="ARBA" id="ARBA00006958"/>
    </source>
</evidence>
<dbReference type="GO" id="GO:0004518">
    <property type="term" value="F:nuclease activity"/>
    <property type="evidence" value="ECO:0007669"/>
    <property type="project" value="UniProtKB-KW"/>
</dbReference>
<dbReference type="InterPro" id="IPR027806">
    <property type="entry name" value="HARBI1_dom"/>
</dbReference>
<evidence type="ECO:0000256" key="7">
    <source>
        <dbReference type="ARBA" id="ARBA00023242"/>
    </source>
</evidence>
<accession>A0A2I0JEL0</accession>
<evidence type="ECO:0000256" key="1">
    <source>
        <dbReference type="ARBA" id="ARBA00001968"/>
    </source>
</evidence>
<dbReference type="GO" id="GO:0005634">
    <property type="term" value="C:nucleus"/>
    <property type="evidence" value="ECO:0007669"/>
    <property type="project" value="UniProtKB-SubCell"/>
</dbReference>
<feature type="domain" description="DDE Tnp4" evidence="8">
    <location>
        <begin position="61"/>
        <end position="158"/>
    </location>
</feature>
<dbReference type="Pfam" id="PF26138">
    <property type="entry name" value="DUF8040"/>
    <property type="match status" value="1"/>
</dbReference>
<comment type="similarity">
    <text evidence="3">Belongs to the HARBI1 family.</text>
</comment>
<keyword evidence="11" id="KW-1185">Reference proteome</keyword>
<protein>
    <submittedName>
        <fullName evidence="10">Uncharacterized protein</fullName>
    </submittedName>
</protein>
<name>A0A2I0JEL0_PUNGR</name>
<evidence type="ECO:0000259" key="8">
    <source>
        <dbReference type="Pfam" id="PF13359"/>
    </source>
</evidence>
<evidence type="ECO:0000259" key="9">
    <source>
        <dbReference type="Pfam" id="PF26138"/>
    </source>
</evidence>
<evidence type="ECO:0000313" key="10">
    <source>
        <dbReference type="EMBL" id="PKI54106.1"/>
    </source>
</evidence>
<feature type="domain" description="DUF8040" evidence="9">
    <location>
        <begin position="1"/>
        <end position="38"/>
    </location>
</feature>
<evidence type="ECO:0000256" key="4">
    <source>
        <dbReference type="ARBA" id="ARBA00022722"/>
    </source>
</evidence>
<proteinExistence type="inferred from homology"/>
<evidence type="ECO:0000313" key="11">
    <source>
        <dbReference type="Proteomes" id="UP000233551"/>
    </source>
</evidence>
<sequence>MFLYVLAYHFKNRVIKHQFGRLGETVSRYFHNVLKAILRLQAHLYKKPQPIAANSEDRRALDRTYIKIRVPGVDRPRYRTRKGDIATNVLGVCTPYMQFAYVLSGWEGSAADGRVLRDALFGEHGLRVFFALLLNIGCYYLVDAGYTNCEGFLAPFRGQKYHLNERRQ</sequence>
<dbReference type="STRING" id="22663.A0A2I0JEL0"/>
<dbReference type="GO" id="GO:0046872">
    <property type="term" value="F:metal ion binding"/>
    <property type="evidence" value="ECO:0007669"/>
    <property type="project" value="UniProtKB-KW"/>
</dbReference>
<keyword evidence="6" id="KW-0378">Hydrolase</keyword>
<comment type="subcellular location">
    <subcellularLocation>
        <location evidence="2">Nucleus</location>
    </subcellularLocation>
</comment>
<dbReference type="PANTHER" id="PTHR22930">
    <property type="match status" value="1"/>
</dbReference>
<dbReference type="Pfam" id="PF13359">
    <property type="entry name" value="DDE_Tnp_4"/>
    <property type="match status" value="1"/>
</dbReference>
<evidence type="ECO:0000256" key="5">
    <source>
        <dbReference type="ARBA" id="ARBA00022723"/>
    </source>
</evidence>
<keyword evidence="5" id="KW-0479">Metal-binding</keyword>
<dbReference type="Proteomes" id="UP000233551">
    <property type="component" value="Unassembled WGS sequence"/>
</dbReference>
<keyword evidence="7" id="KW-0539">Nucleus</keyword>
<comment type="caution">
    <text evidence="10">The sequence shown here is derived from an EMBL/GenBank/DDBJ whole genome shotgun (WGS) entry which is preliminary data.</text>
</comment>
<dbReference type="InterPro" id="IPR045249">
    <property type="entry name" value="HARBI1-like"/>
</dbReference>
<gene>
    <name evidence="10" type="ORF">CRG98_025501</name>
</gene>
<keyword evidence="4" id="KW-0540">Nuclease</keyword>
<organism evidence="10 11">
    <name type="scientific">Punica granatum</name>
    <name type="common">Pomegranate</name>
    <dbReference type="NCBI Taxonomy" id="22663"/>
    <lineage>
        <taxon>Eukaryota</taxon>
        <taxon>Viridiplantae</taxon>
        <taxon>Streptophyta</taxon>
        <taxon>Embryophyta</taxon>
        <taxon>Tracheophyta</taxon>
        <taxon>Spermatophyta</taxon>
        <taxon>Magnoliopsida</taxon>
        <taxon>eudicotyledons</taxon>
        <taxon>Gunneridae</taxon>
        <taxon>Pentapetalae</taxon>
        <taxon>rosids</taxon>
        <taxon>malvids</taxon>
        <taxon>Myrtales</taxon>
        <taxon>Lythraceae</taxon>
        <taxon>Punica</taxon>
    </lineage>
</organism>